<evidence type="ECO:0000313" key="4">
    <source>
        <dbReference type="EMBL" id="ETO14402.1"/>
    </source>
</evidence>
<dbReference type="OrthoDB" id="10265867at2759"/>
<sequence length="478" mass="56318">NIQEKSYTYTNYTFFFFFGVYVCEFRYTYRSYSKPLPMVFKKKKKGREIPSELGDEEKKQLYKQVFDILAPQINKINGLMVFHDQMVKCFTKNLRMLVYPLEKKEPLWRDHMVALNKLLDRMTILDALKDMKGQVKNDFAFYKRAFSFVRNILPNATDLMSEITGIHNFLNDPTRPYHIILFHMKEDIRQVPHKEELFAALMYQALSDLNGHTYLSPVEKHGLYRCLLACMYLVDDSECNVFKGGKFIPIKEVRNILRKVPYITIYLDCTTRTELMLQLCEHYSNSMESDWNSKKNAMFYNLVNWRVRIQEEYTSFAADFVTLLQELRCVNSDEQIPLPLLQRTYEVMLQGIKHVGDWTCHVQEQVVFKANNPIDASKYATFGGKGGKAEVYEQITRYNYENELKYAMVEIIGLIKGLSNLILENESFVRPVLARYVHEQLQEFAHNTLLHPLYRSHKKKRGPQRHVAEDTSGHCRLL</sequence>
<dbReference type="GO" id="GO:0030833">
    <property type="term" value="P:regulation of actin filament polymerization"/>
    <property type="evidence" value="ECO:0007669"/>
    <property type="project" value="InterPro"/>
</dbReference>
<accession>X6MLV7</accession>
<dbReference type="GO" id="GO:0005737">
    <property type="term" value="C:cytoplasm"/>
    <property type="evidence" value="ECO:0007669"/>
    <property type="project" value="UniProtKB-ARBA"/>
</dbReference>
<evidence type="ECO:0000313" key="5">
    <source>
        <dbReference type="Proteomes" id="UP000023152"/>
    </source>
</evidence>
<reference evidence="4 5" key="1">
    <citation type="journal article" date="2013" name="Curr. Biol.">
        <title>The Genome of the Foraminiferan Reticulomyxa filosa.</title>
        <authorList>
            <person name="Glockner G."/>
            <person name="Hulsmann N."/>
            <person name="Schleicher M."/>
            <person name="Noegel A.A."/>
            <person name="Eichinger L."/>
            <person name="Gallinger C."/>
            <person name="Pawlowski J."/>
            <person name="Sierra R."/>
            <person name="Euteneuer U."/>
            <person name="Pillet L."/>
            <person name="Moustafa A."/>
            <person name="Platzer M."/>
            <person name="Groth M."/>
            <person name="Szafranski K."/>
            <person name="Schliwa M."/>
        </authorList>
    </citation>
    <scope>NUCLEOTIDE SEQUENCE [LARGE SCALE GENOMIC DNA]</scope>
</reference>
<keyword evidence="2" id="KW-1133">Transmembrane helix</keyword>
<dbReference type="InterPro" id="IPR009828">
    <property type="entry name" value="CYRIA/CYRIB_Rac1-bd"/>
</dbReference>
<dbReference type="EMBL" id="ASPP01020054">
    <property type="protein sequence ID" value="ETO14402.1"/>
    <property type="molecule type" value="Genomic_DNA"/>
</dbReference>
<dbReference type="PIRSF" id="PIRSF008153">
    <property type="entry name" value="FMR1_interacting"/>
    <property type="match status" value="1"/>
</dbReference>
<keyword evidence="2" id="KW-0812">Transmembrane</keyword>
<proteinExistence type="predicted"/>
<name>X6MLV7_RETFI</name>
<gene>
    <name evidence="4" type="ORF">RFI_22970</name>
</gene>
<comment type="caution">
    <text evidence="4">The sequence shown here is derived from an EMBL/GenBank/DDBJ whole genome shotgun (WGS) entry which is preliminary data.</text>
</comment>
<evidence type="ECO:0000256" key="2">
    <source>
        <dbReference type="SAM" id="Phobius"/>
    </source>
</evidence>
<dbReference type="PANTHER" id="PTHR12195">
    <property type="entry name" value="CYTOPLASMIC FMR1-INTERACTING PROTEIN-RELATED"/>
    <property type="match status" value="1"/>
</dbReference>
<feature type="domain" description="CYRIA/CYRIB Rac1 binding" evidence="3">
    <location>
        <begin position="43"/>
        <end position="150"/>
    </location>
</feature>
<feature type="compositionally biased region" description="Basic and acidic residues" evidence="1">
    <location>
        <begin position="466"/>
        <end position="478"/>
    </location>
</feature>
<keyword evidence="2" id="KW-0472">Membrane</keyword>
<feature type="transmembrane region" description="Helical" evidence="2">
    <location>
        <begin position="12"/>
        <end position="29"/>
    </location>
</feature>
<feature type="region of interest" description="Disordered" evidence="1">
    <location>
        <begin position="458"/>
        <end position="478"/>
    </location>
</feature>
<evidence type="ECO:0000259" key="3">
    <source>
        <dbReference type="Pfam" id="PF07159"/>
    </source>
</evidence>
<protein>
    <submittedName>
        <fullName evidence="4">Component of SCAR regulatory complex</fullName>
    </submittedName>
</protein>
<dbReference type="Pfam" id="PF07159">
    <property type="entry name" value="CYRIA-B_Rac1-bd"/>
    <property type="match status" value="1"/>
</dbReference>
<feature type="non-terminal residue" evidence="4">
    <location>
        <position position="1"/>
    </location>
</feature>
<dbReference type="AlphaFoldDB" id="X6MLV7"/>
<dbReference type="GO" id="GO:0031267">
    <property type="term" value="F:small GTPase binding"/>
    <property type="evidence" value="ECO:0007669"/>
    <property type="project" value="InterPro"/>
</dbReference>
<dbReference type="InterPro" id="IPR008081">
    <property type="entry name" value="Cytoplasmic_FMR1-int"/>
</dbReference>
<dbReference type="PRINTS" id="PR01698">
    <property type="entry name" value="CYTOFMRPINTP"/>
</dbReference>
<keyword evidence="5" id="KW-1185">Reference proteome</keyword>
<evidence type="ECO:0000256" key="1">
    <source>
        <dbReference type="SAM" id="MobiDB-lite"/>
    </source>
</evidence>
<dbReference type="Pfam" id="PF05994">
    <property type="entry name" value="FragX_IP"/>
    <property type="match status" value="1"/>
</dbReference>
<dbReference type="Proteomes" id="UP000023152">
    <property type="component" value="Unassembled WGS sequence"/>
</dbReference>
<organism evidence="4 5">
    <name type="scientific">Reticulomyxa filosa</name>
    <dbReference type="NCBI Taxonomy" id="46433"/>
    <lineage>
        <taxon>Eukaryota</taxon>
        <taxon>Sar</taxon>
        <taxon>Rhizaria</taxon>
        <taxon>Retaria</taxon>
        <taxon>Foraminifera</taxon>
        <taxon>Monothalamids</taxon>
        <taxon>Reticulomyxidae</taxon>
        <taxon>Reticulomyxa</taxon>
    </lineage>
</organism>